<dbReference type="Pfam" id="PF24883">
    <property type="entry name" value="NPHP3_N"/>
    <property type="match status" value="1"/>
</dbReference>
<comment type="caution">
    <text evidence="6">The sequence shown here is derived from an EMBL/GenBank/DDBJ whole genome shotgun (WGS) entry which is preliminary data.</text>
</comment>
<evidence type="ECO:0000313" key="7">
    <source>
        <dbReference type="Proteomes" id="UP001220324"/>
    </source>
</evidence>
<feature type="compositionally biased region" description="Polar residues" evidence="2">
    <location>
        <begin position="882"/>
        <end position="901"/>
    </location>
</feature>
<evidence type="ECO:0000259" key="4">
    <source>
        <dbReference type="Pfam" id="PF24809"/>
    </source>
</evidence>
<dbReference type="InterPro" id="IPR056884">
    <property type="entry name" value="NPHP3-like_N"/>
</dbReference>
<feature type="region of interest" description="Disordered" evidence="2">
    <location>
        <begin position="975"/>
        <end position="1138"/>
    </location>
</feature>
<dbReference type="Gene3D" id="3.40.50.300">
    <property type="entry name" value="P-loop containing nucleotide triphosphate hydrolases"/>
    <property type="match status" value="1"/>
</dbReference>
<dbReference type="SUPFAM" id="SSF52540">
    <property type="entry name" value="P-loop containing nucleoside triphosphate hydrolases"/>
    <property type="match status" value="1"/>
</dbReference>
<reference evidence="6 7" key="1">
    <citation type="journal article" date="2023" name="IMA Fungus">
        <title>Comparative genomic study of the Penicillium genus elucidates a diverse pangenome and 15 lateral gene transfer events.</title>
        <authorList>
            <person name="Petersen C."/>
            <person name="Sorensen T."/>
            <person name="Nielsen M.R."/>
            <person name="Sondergaard T.E."/>
            <person name="Sorensen J.L."/>
            <person name="Fitzpatrick D.A."/>
            <person name="Frisvad J.C."/>
            <person name="Nielsen K.L."/>
        </authorList>
    </citation>
    <scope>NUCLEOTIDE SEQUENCE [LARGE SCALE GENOMIC DNA]</scope>
    <source>
        <strain evidence="6 7">IBT 35679</strain>
    </source>
</reference>
<feature type="domain" description="Nephrocystin 3-like N-terminal" evidence="5">
    <location>
        <begin position="254"/>
        <end position="417"/>
    </location>
</feature>
<protein>
    <submittedName>
        <fullName evidence="6">Ankyrin repeat-containing protein</fullName>
    </submittedName>
</protein>
<feature type="domain" description="DUF7708" evidence="4">
    <location>
        <begin position="59"/>
        <end position="186"/>
    </location>
</feature>
<proteinExistence type="predicted"/>
<dbReference type="InterPro" id="IPR054471">
    <property type="entry name" value="GPIID_WHD"/>
</dbReference>
<accession>A0AAD6CTJ1</accession>
<keyword evidence="7" id="KW-1185">Reference proteome</keyword>
<organism evidence="6 7">
    <name type="scientific">Penicillium frequentans</name>
    <dbReference type="NCBI Taxonomy" id="3151616"/>
    <lineage>
        <taxon>Eukaryota</taxon>
        <taxon>Fungi</taxon>
        <taxon>Dikarya</taxon>
        <taxon>Ascomycota</taxon>
        <taxon>Pezizomycotina</taxon>
        <taxon>Eurotiomycetes</taxon>
        <taxon>Eurotiomycetidae</taxon>
        <taxon>Eurotiales</taxon>
        <taxon>Aspergillaceae</taxon>
        <taxon>Penicillium</taxon>
    </lineage>
</organism>
<sequence length="1138" mass="128496">MATGTSLCFERILSSFKSHLGPKLAADFQTTSLDDLRRCIAKIERKQATQKRMQDMGRLSTFVTIMDNYSKVIEVFINAADILAFVWGPIKFLLQVASSVSEAFNELLATYKMIGNCLPHIETCQGILLKYPCLEQALESMFHDIFEFHQAALLYFRKPMWKQIFQATWSTYKTKFGPIVNSLKSHKQLFGERLTFTQLEEIRSTAAQSAKNLENLMKGQMMGQLREVQCWLNGADVATDQDTLRLARSGNPRSGSWLLKHTLFSSWKDTTEKPILWVNGIPGAGKTVLASIMIDECLTDYSKHTIWFYFKSGNAQRGSFLSFACSLISQVLEKNTDLLPYIYECMCRKGKKTLFSEALAKELLEIAIRNSGNLCIIIDGLDECSRSERRKVIEWMHSVIDVSQRSSSNRIRCIYVSQRDAVTTRALKGITSFEIGTKDTHDDISAYVSSRAVEIQNKFRMSDETRRGMFLLAKLVMSNLFSQVSPNALLNALHAERIPTQLEEAYDRILKSILEDQSSRMYALQLLAWLVCAKRQLQWREIQGAVSIDLKDEDVDTLSRRWILDSRDLCDSLVERRTDGSLELVHETAKLFLLQTKTVDVPREDLSMAYLCVGYLALPGFQTCLPDGTIVDLIKSGYYAFADYAVCFWSHHLRDGLKDDTEQATVNSLLEVLSRFLESHYRAPETDFDIPIFAREIEGRLQMHEVWSDCDKLLRALVSTKKQLSSFNSDAASNDCLNISSVVARIRQLLEQTVLENKVDSEMLKSFYGDSPFKCPRISCDYFYQGFQTAEIRDSHMNKHNRPYGCSFPQCYRSTIRFSSKKLLERHIADTHEGQKRDVLAFPPKRAKLSLVCRFCKKEFHETKLYRKHDCTRQPTVSMEKSLTATVSESAATNSTTGELSSHSKRSDLIRTDQVHKLPHLNEAQKAELTQVVQKFWQTLDNDDEQSSEYQTALLKLTQLSQNFMEGMRLFQHRQQTLQQQNELQQQSSTAHSDQSEQQDSFQKQQSPSFGSTSPAYSPLLSGHEQASPKTPGLSPTSPTYSPPSPPAYSPSFSGHGKASPKPPGLSPTSPTYSPPSPPAYSPSLSGHRQESPKPPGVSPTSPMYSPPSPQFGFSGSGDTSGDILWDDRIGGNGTSAQ</sequence>
<dbReference type="Pfam" id="PF24809">
    <property type="entry name" value="DUF7708"/>
    <property type="match status" value="1"/>
</dbReference>
<feature type="compositionally biased region" description="Low complexity" evidence="2">
    <location>
        <begin position="975"/>
        <end position="987"/>
    </location>
</feature>
<dbReference type="PANTHER" id="PTHR10039">
    <property type="entry name" value="AMELOGENIN"/>
    <property type="match status" value="1"/>
</dbReference>
<dbReference type="Proteomes" id="UP001220324">
    <property type="component" value="Unassembled WGS sequence"/>
</dbReference>
<gene>
    <name evidence="6" type="ORF">N7494_007664</name>
</gene>
<name>A0AAD6CTJ1_9EURO</name>
<dbReference type="Pfam" id="PF22939">
    <property type="entry name" value="WHD_GPIID"/>
    <property type="match status" value="1"/>
</dbReference>
<feature type="region of interest" description="Disordered" evidence="2">
    <location>
        <begin position="882"/>
        <end position="908"/>
    </location>
</feature>
<dbReference type="EMBL" id="JAQIZZ010000006">
    <property type="protein sequence ID" value="KAJ5538185.1"/>
    <property type="molecule type" value="Genomic_DNA"/>
</dbReference>
<dbReference type="InterPro" id="IPR056125">
    <property type="entry name" value="DUF7708"/>
</dbReference>
<dbReference type="PANTHER" id="PTHR10039:SF14">
    <property type="entry name" value="NACHT DOMAIN-CONTAINING PROTEIN"/>
    <property type="match status" value="1"/>
</dbReference>
<evidence type="ECO:0000313" key="6">
    <source>
        <dbReference type="EMBL" id="KAJ5538185.1"/>
    </source>
</evidence>
<feature type="domain" description="GPI inositol-deacylase winged helix" evidence="3">
    <location>
        <begin position="518"/>
        <end position="596"/>
    </location>
</feature>
<evidence type="ECO:0000256" key="2">
    <source>
        <dbReference type="SAM" id="MobiDB-lite"/>
    </source>
</evidence>
<evidence type="ECO:0000259" key="3">
    <source>
        <dbReference type="Pfam" id="PF22939"/>
    </source>
</evidence>
<dbReference type="AlphaFoldDB" id="A0AAD6CTJ1"/>
<dbReference type="InterPro" id="IPR027417">
    <property type="entry name" value="P-loop_NTPase"/>
</dbReference>
<evidence type="ECO:0000256" key="1">
    <source>
        <dbReference type="ARBA" id="ARBA00022737"/>
    </source>
</evidence>
<keyword evidence="1" id="KW-0677">Repeat</keyword>
<evidence type="ECO:0000259" key="5">
    <source>
        <dbReference type="Pfam" id="PF24883"/>
    </source>
</evidence>
<feature type="compositionally biased region" description="Low complexity" evidence="2">
    <location>
        <begin position="1111"/>
        <end position="1123"/>
    </location>
</feature>
<feature type="compositionally biased region" description="Low complexity" evidence="2">
    <location>
        <begin position="996"/>
        <end position="1010"/>
    </location>
</feature>